<dbReference type="PANTHER" id="PTHR35603:SF2">
    <property type="entry name" value="OUTER MEMBRANE LIPOPROTEIN"/>
    <property type="match status" value="1"/>
</dbReference>
<comment type="subcellular location">
    <subcellularLocation>
        <location evidence="1">Membrane</location>
    </subcellularLocation>
</comment>
<dbReference type="STRING" id="1172194.WQQ_28650"/>
<protein>
    <recommendedName>
        <fullName evidence="4">Glycine zipper 2TM domain-containing protein</fullName>
    </recommendedName>
</protein>
<dbReference type="RefSeq" id="WP_007185806.1">
    <property type="nucleotide sequence ID" value="NZ_AKGD01000002.1"/>
</dbReference>
<sequence length="222" mass="24110">MRDLMPSRARAFPTQYLTIAAAVAGVFASLPAAAGNRDRYDDRDYGQSYERYDDRAYGAQYGNEYNGAYSSSTDFAQVVSSRPIIRQVAVSQPRQQCWDEQVTYREPAPVAGNNAAGAILGGIIGGVAGHQIGGGSGRAVATGIGAVVGAGLGSHAGEYRRPAAMRTGYETRCQTIDDRRFEDRVEGYDVTYRYNGNVYHTTMPYDPGNRIAVNVDVRPARY</sequence>
<dbReference type="InterPro" id="IPR051407">
    <property type="entry name" value="Bact_OM_lipoprot/Surf_antigen"/>
</dbReference>
<feature type="signal peptide" evidence="3">
    <location>
        <begin position="1"/>
        <end position="34"/>
    </location>
</feature>
<dbReference type="InterPro" id="IPR008816">
    <property type="entry name" value="Gly_zipper_2TM_dom"/>
</dbReference>
<proteinExistence type="predicted"/>
<accession>I8T6A9</accession>
<keyword evidence="3" id="KW-0732">Signal</keyword>
<dbReference type="OrthoDB" id="8909257at2"/>
<dbReference type="NCBIfam" id="NF008437">
    <property type="entry name" value="PRK11280.1"/>
    <property type="match status" value="1"/>
</dbReference>
<organism evidence="5 6">
    <name type="scientific">Hydrocarboniphaga effusa AP103</name>
    <dbReference type="NCBI Taxonomy" id="1172194"/>
    <lineage>
        <taxon>Bacteria</taxon>
        <taxon>Pseudomonadati</taxon>
        <taxon>Pseudomonadota</taxon>
        <taxon>Gammaproteobacteria</taxon>
        <taxon>Nevskiales</taxon>
        <taxon>Nevskiaceae</taxon>
        <taxon>Hydrocarboniphaga</taxon>
    </lineage>
</organism>
<evidence type="ECO:0000256" key="2">
    <source>
        <dbReference type="ARBA" id="ARBA00023136"/>
    </source>
</evidence>
<evidence type="ECO:0000256" key="1">
    <source>
        <dbReference type="ARBA" id="ARBA00004370"/>
    </source>
</evidence>
<dbReference type="GO" id="GO:0019867">
    <property type="term" value="C:outer membrane"/>
    <property type="evidence" value="ECO:0007669"/>
    <property type="project" value="InterPro"/>
</dbReference>
<name>I8T6A9_9GAMM</name>
<keyword evidence="2" id="KW-0472">Membrane</keyword>
<evidence type="ECO:0000313" key="5">
    <source>
        <dbReference type="EMBL" id="EIT69283.1"/>
    </source>
</evidence>
<evidence type="ECO:0000313" key="6">
    <source>
        <dbReference type="Proteomes" id="UP000003704"/>
    </source>
</evidence>
<evidence type="ECO:0000259" key="4">
    <source>
        <dbReference type="Pfam" id="PF05433"/>
    </source>
</evidence>
<gene>
    <name evidence="5" type="ORF">WQQ_28650</name>
</gene>
<dbReference type="AlphaFoldDB" id="I8T6A9"/>
<evidence type="ECO:0000256" key="3">
    <source>
        <dbReference type="SAM" id="SignalP"/>
    </source>
</evidence>
<feature type="chain" id="PRO_5003714418" description="Glycine zipper 2TM domain-containing protein" evidence="3">
    <location>
        <begin position="35"/>
        <end position="222"/>
    </location>
</feature>
<dbReference type="EMBL" id="AKGD01000002">
    <property type="protein sequence ID" value="EIT69283.1"/>
    <property type="molecule type" value="Genomic_DNA"/>
</dbReference>
<dbReference type="PANTHER" id="PTHR35603">
    <property type="match status" value="1"/>
</dbReference>
<comment type="caution">
    <text evidence="5">The sequence shown here is derived from an EMBL/GenBank/DDBJ whole genome shotgun (WGS) entry which is preliminary data.</text>
</comment>
<keyword evidence="6" id="KW-1185">Reference proteome</keyword>
<dbReference type="Pfam" id="PF05433">
    <property type="entry name" value="Rick_17kDa_Anti"/>
    <property type="match status" value="1"/>
</dbReference>
<reference evidence="5 6" key="1">
    <citation type="journal article" date="2012" name="J. Bacteriol.">
        <title>Genome Sequence of n-Alkane-Degrading Hydrocarboniphaga effusa Strain AP103T (ATCC BAA-332T).</title>
        <authorList>
            <person name="Chang H.K."/>
            <person name="Zylstra G.J."/>
            <person name="Chae J.C."/>
        </authorList>
    </citation>
    <scope>NUCLEOTIDE SEQUENCE [LARGE SCALE GENOMIC DNA]</scope>
    <source>
        <strain evidence="5 6">AP103</strain>
    </source>
</reference>
<feature type="domain" description="Glycine zipper 2TM" evidence="4">
    <location>
        <begin position="116"/>
        <end position="156"/>
    </location>
</feature>
<dbReference type="Proteomes" id="UP000003704">
    <property type="component" value="Unassembled WGS sequence"/>
</dbReference>